<reference evidence="2 3" key="1">
    <citation type="submission" date="2019-07" db="EMBL/GenBank/DDBJ databases">
        <title>Quadrisphaera sp. strain DD2A genome sequencing and assembly.</title>
        <authorList>
            <person name="Kim I."/>
        </authorList>
    </citation>
    <scope>NUCLEOTIDE SEQUENCE [LARGE SCALE GENOMIC DNA]</scope>
    <source>
        <strain evidence="2 3">DD2A</strain>
    </source>
</reference>
<dbReference type="EMBL" id="VKAC01000001">
    <property type="protein sequence ID" value="TXR58123.1"/>
    <property type="molecule type" value="Genomic_DNA"/>
</dbReference>
<keyword evidence="3" id="KW-1185">Reference proteome</keyword>
<accession>A0A5C8ZLR9</accession>
<dbReference type="OrthoDB" id="329282at2"/>
<comment type="caution">
    <text evidence="2">The sequence shown here is derived from an EMBL/GenBank/DDBJ whole genome shotgun (WGS) entry which is preliminary data.</text>
</comment>
<protein>
    <submittedName>
        <fullName evidence="2">DoxX family protein</fullName>
    </submittedName>
</protein>
<evidence type="ECO:0000313" key="2">
    <source>
        <dbReference type="EMBL" id="TXR58123.1"/>
    </source>
</evidence>
<gene>
    <name evidence="2" type="ORF">FMM08_02720</name>
</gene>
<evidence type="ECO:0000256" key="1">
    <source>
        <dbReference type="SAM" id="MobiDB-lite"/>
    </source>
</evidence>
<dbReference type="RefSeq" id="WP_147924732.1">
    <property type="nucleotide sequence ID" value="NZ_VKAC01000001.1"/>
</dbReference>
<dbReference type="AlphaFoldDB" id="A0A5C8ZLR9"/>
<sequence length="188" mass="19475">MSLVRRLARPLLAAPFVYGGIDQLRKPSAKTDGGGPVIPALKGLSVGPVTLPSDDAGLVRLNGALMTTAGLALAVGKAPRVSSAVLAASLVPTTLTGHRFWEAPDAKTRQLQLVQALKNAALFGGLLIAAVDLDGKPGLAWRAQHAAKTTQRSVKVATAAGSASAKRAQKKARKSAQRAQKRLHKALD</sequence>
<organism evidence="2 3">
    <name type="scientific">Quadrisphaera setariae</name>
    <dbReference type="NCBI Taxonomy" id="2593304"/>
    <lineage>
        <taxon>Bacteria</taxon>
        <taxon>Bacillati</taxon>
        <taxon>Actinomycetota</taxon>
        <taxon>Actinomycetes</taxon>
        <taxon>Kineosporiales</taxon>
        <taxon>Kineosporiaceae</taxon>
        <taxon>Quadrisphaera</taxon>
    </lineage>
</organism>
<dbReference type="Proteomes" id="UP000321234">
    <property type="component" value="Unassembled WGS sequence"/>
</dbReference>
<evidence type="ECO:0000313" key="3">
    <source>
        <dbReference type="Proteomes" id="UP000321234"/>
    </source>
</evidence>
<proteinExistence type="predicted"/>
<feature type="region of interest" description="Disordered" evidence="1">
    <location>
        <begin position="150"/>
        <end position="188"/>
    </location>
</feature>
<name>A0A5C8ZLR9_9ACTN</name>
<feature type="compositionally biased region" description="Basic residues" evidence="1">
    <location>
        <begin position="167"/>
        <end position="188"/>
    </location>
</feature>